<protein>
    <submittedName>
        <fullName evidence="1">Unnamed protein product</fullName>
    </submittedName>
</protein>
<dbReference type="InterPro" id="IPR000246">
    <property type="entry name" value="Peptidase_T2"/>
</dbReference>
<evidence type="ECO:0000313" key="2">
    <source>
        <dbReference type="Proteomes" id="UP001165120"/>
    </source>
</evidence>
<evidence type="ECO:0000313" key="1">
    <source>
        <dbReference type="EMBL" id="GME79761.1"/>
    </source>
</evidence>
<gene>
    <name evidence="1" type="ORF">Cboi02_000621200</name>
</gene>
<dbReference type="SUPFAM" id="SSF56235">
    <property type="entry name" value="N-terminal nucleophile aminohydrolases (Ntn hydrolases)"/>
    <property type="match status" value="1"/>
</dbReference>
<keyword evidence="2" id="KW-1185">Reference proteome</keyword>
<dbReference type="GO" id="GO:0016787">
    <property type="term" value="F:hydrolase activity"/>
    <property type="evidence" value="ECO:0007669"/>
    <property type="project" value="InterPro"/>
</dbReference>
<dbReference type="EMBL" id="BSXN01003682">
    <property type="protein sequence ID" value="GME79761.1"/>
    <property type="molecule type" value="Genomic_DNA"/>
</dbReference>
<dbReference type="InterPro" id="IPR029055">
    <property type="entry name" value="Ntn_hydrolases_N"/>
</dbReference>
<proteinExistence type="predicted"/>
<accession>A0A9W6T5J0</accession>
<dbReference type="Proteomes" id="UP001165120">
    <property type="component" value="Unassembled WGS sequence"/>
</dbReference>
<dbReference type="Gene3D" id="3.60.20.30">
    <property type="entry name" value="(Glycosyl)asparaginase"/>
    <property type="match status" value="1"/>
</dbReference>
<comment type="caution">
    <text evidence="1">The sequence shown here is derived from an EMBL/GenBank/DDBJ whole genome shotgun (WGS) entry which is preliminary data.</text>
</comment>
<sequence>MSYINCTSSGGNLFKDSGRIGCAGVIGSGIYSDIYNDAIKVTVMCSGNGEDILQMGLSRNIYEYLILHKDEFIIQSDKLTCDLISEVCFESSRKVYLRGGVDEFHGTNLYVGVICYIEYTYLDDDAEEEEDEHQESTLEPRTVKLLSYFHTTENFVFGFKYRGKTEFKFSNLVNGKKSNRGEIYLS</sequence>
<dbReference type="AlphaFoldDB" id="A0A9W6T5J0"/>
<reference evidence="1" key="1">
    <citation type="submission" date="2023-04" db="EMBL/GenBank/DDBJ databases">
        <title>Candida boidinii NBRC 10035.</title>
        <authorList>
            <person name="Ichikawa N."/>
            <person name="Sato H."/>
            <person name="Tonouchi N."/>
        </authorList>
    </citation>
    <scope>NUCLEOTIDE SEQUENCE</scope>
    <source>
        <strain evidence="1">NBRC 10035</strain>
    </source>
</reference>
<organism evidence="1 2">
    <name type="scientific">Candida boidinii</name>
    <name type="common">Yeast</name>
    <dbReference type="NCBI Taxonomy" id="5477"/>
    <lineage>
        <taxon>Eukaryota</taxon>
        <taxon>Fungi</taxon>
        <taxon>Dikarya</taxon>
        <taxon>Ascomycota</taxon>
        <taxon>Saccharomycotina</taxon>
        <taxon>Pichiomycetes</taxon>
        <taxon>Pichiales</taxon>
        <taxon>Pichiaceae</taxon>
        <taxon>Ogataea</taxon>
        <taxon>Ogataea/Candida clade</taxon>
    </lineage>
</organism>
<dbReference type="Pfam" id="PF01112">
    <property type="entry name" value="Asparaginase_2"/>
    <property type="match status" value="1"/>
</dbReference>
<name>A0A9W6T5J0_CANBO</name>